<keyword evidence="3" id="KW-1185">Reference proteome</keyword>
<keyword evidence="1" id="KW-0175">Coiled coil</keyword>
<evidence type="ECO:0000256" key="1">
    <source>
        <dbReference type="SAM" id="Coils"/>
    </source>
</evidence>
<dbReference type="OrthoDB" id="1876167at2759"/>
<dbReference type="AlphaFoldDB" id="A0A9D4ZHX3"/>
<gene>
    <name evidence="2" type="ORF">GOP47_0011703</name>
</gene>
<dbReference type="PANTHER" id="PTHR34681">
    <property type="entry name" value="UVEAL AUTOANTIGEN WITH COILED-COIL/ANKYRIN"/>
    <property type="match status" value="1"/>
</dbReference>
<dbReference type="EMBL" id="JABFUD020000011">
    <property type="protein sequence ID" value="KAI5073690.1"/>
    <property type="molecule type" value="Genomic_DNA"/>
</dbReference>
<sequence>MADILPAAPVTMTPLIAEIEENFAECTATDPSTPPFAHTDSTSFKDISDSRAELLARVQSLRKDLREWRGKLDNQELGELRNTLNVEVEQLKAEFQDLRVTLRKQLDVTAKLPVIEVCSEESAASQVASSPTNHFEEKQQQVARTAKPIYNMMNKRLQV</sequence>
<comment type="caution">
    <text evidence="2">The sequence shown here is derived from an EMBL/GenBank/DDBJ whole genome shotgun (WGS) entry which is preliminary data.</text>
</comment>
<dbReference type="PANTHER" id="PTHR34681:SF2">
    <property type="entry name" value="UVEAL AUTOANTIGEN WITH COILED-COIL_ANKYRIN"/>
    <property type="match status" value="1"/>
</dbReference>
<feature type="coiled-coil region" evidence="1">
    <location>
        <begin position="51"/>
        <end position="108"/>
    </location>
</feature>
<organism evidence="2 3">
    <name type="scientific">Adiantum capillus-veneris</name>
    <name type="common">Maidenhair fern</name>
    <dbReference type="NCBI Taxonomy" id="13818"/>
    <lineage>
        <taxon>Eukaryota</taxon>
        <taxon>Viridiplantae</taxon>
        <taxon>Streptophyta</taxon>
        <taxon>Embryophyta</taxon>
        <taxon>Tracheophyta</taxon>
        <taxon>Polypodiopsida</taxon>
        <taxon>Polypodiidae</taxon>
        <taxon>Polypodiales</taxon>
        <taxon>Pteridineae</taxon>
        <taxon>Pteridaceae</taxon>
        <taxon>Vittarioideae</taxon>
        <taxon>Adiantum</taxon>
    </lineage>
</organism>
<protein>
    <submittedName>
        <fullName evidence="2">Uncharacterized protein</fullName>
    </submittedName>
</protein>
<accession>A0A9D4ZHX3</accession>
<dbReference type="Proteomes" id="UP000886520">
    <property type="component" value="Chromosome 11"/>
</dbReference>
<reference evidence="2" key="1">
    <citation type="submission" date="2021-01" db="EMBL/GenBank/DDBJ databases">
        <title>Adiantum capillus-veneris genome.</title>
        <authorList>
            <person name="Fang Y."/>
            <person name="Liao Q."/>
        </authorList>
    </citation>
    <scope>NUCLEOTIDE SEQUENCE</scope>
    <source>
        <strain evidence="2">H3</strain>
        <tissue evidence="2">Leaf</tissue>
    </source>
</reference>
<evidence type="ECO:0000313" key="3">
    <source>
        <dbReference type="Proteomes" id="UP000886520"/>
    </source>
</evidence>
<proteinExistence type="predicted"/>
<evidence type="ECO:0000313" key="2">
    <source>
        <dbReference type="EMBL" id="KAI5073690.1"/>
    </source>
</evidence>
<name>A0A9D4ZHX3_ADICA</name>